<dbReference type="SUPFAM" id="SSF56574">
    <property type="entry name" value="Serpins"/>
    <property type="match status" value="1"/>
</dbReference>
<feature type="chain" id="PRO_5041941681" evidence="5">
    <location>
        <begin position="24"/>
        <end position="450"/>
    </location>
</feature>
<evidence type="ECO:0000256" key="3">
    <source>
        <dbReference type="ARBA" id="ARBA00022900"/>
    </source>
</evidence>
<reference evidence="7" key="1">
    <citation type="submission" date="2021-07" db="EMBL/GenBank/DDBJ databases">
        <authorList>
            <person name="Catto M.A."/>
            <person name="Jacobson A."/>
            <person name="Kennedy G."/>
            <person name="Labadie P."/>
            <person name="Hunt B.G."/>
            <person name="Srinivasan R."/>
        </authorList>
    </citation>
    <scope>NUCLEOTIDE SEQUENCE</scope>
    <source>
        <strain evidence="7">PL_HMW_Pooled</strain>
        <tissue evidence="7">Head</tissue>
    </source>
</reference>
<dbReference type="InterPro" id="IPR023796">
    <property type="entry name" value="Serpin_dom"/>
</dbReference>
<feature type="signal peptide" evidence="5">
    <location>
        <begin position="1"/>
        <end position="23"/>
    </location>
</feature>
<dbReference type="GO" id="GO:0005615">
    <property type="term" value="C:extracellular space"/>
    <property type="evidence" value="ECO:0007669"/>
    <property type="project" value="InterPro"/>
</dbReference>
<evidence type="ECO:0000256" key="2">
    <source>
        <dbReference type="ARBA" id="ARBA00022690"/>
    </source>
</evidence>
<dbReference type="PANTHER" id="PTHR11461:SF211">
    <property type="entry name" value="GH10112P-RELATED"/>
    <property type="match status" value="1"/>
</dbReference>
<dbReference type="Gene3D" id="2.30.39.10">
    <property type="entry name" value="Alpha-1-antitrypsin, domain 1"/>
    <property type="match status" value="1"/>
</dbReference>
<dbReference type="AlphaFoldDB" id="A0AAE1HHN5"/>
<proteinExistence type="inferred from homology"/>
<keyword evidence="2" id="KW-0646">Protease inhibitor</keyword>
<dbReference type="CDD" id="cd00172">
    <property type="entry name" value="serpin"/>
    <property type="match status" value="1"/>
</dbReference>
<dbReference type="GO" id="GO:0004867">
    <property type="term" value="F:serine-type endopeptidase inhibitor activity"/>
    <property type="evidence" value="ECO:0007669"/>
    <property type="project" value="UniProtKB-KW"/>
</dbReference>
<dbReference type="Pfam" id="PF00079">
    <property type="entry name" value="Serpin"/>
    <property type="match status" value="1"/>
</dbReference>
<reference evidence="7" key="2">
    <citation type="journal article" date="2023" name="BMC Genomics">
        <title>Pest status, molecular evolution, and epigenetic factors derived from the genome assembly of Frankliniella fusca, a thysanopteran phytovirus vector.</title>
        <authorList>
            <person name="Catto M.A."/>
            <person name="Labadie P.E."/>
            <person name="Jacobson A.L."/>
            <person name="Kennedy G.G."/>
            <person name="Srinivasan R."/>
            <person name="Hunt B.G."/>
        </authorList>
    </citation>
    <scope>NUCLEOTIDE SEQUENCE</scope>
    <source>
        <strain evidence="7">PL_HMW_Pooled</strain>
    </source>
</reference>
<dbReference type="PROSITE" id="PS51257">
    <property type="entry name" value="PROKAR_LIPOPROTEIN"/>
    <property type="match status" value="1"/>
</dbReference>
<evidence type="ECO:0000256" key="5">
    <source>
        <dbReference type="SAM" id="SignalP"/>
    </source>
</evidence>
<organism evidence="7 8">
    <name type="scientific">Frankliniella fusca</name>
    <dbReference type="NCBI Taxonomy" id="407009"/>
    <lineage>
        <taxon>Eukaryota</taxon>
        <taxon>Metazoa</taxon>
        <taxon>Ecdysozoa</taxon>
        <taxon>Arthropoda</taxon>
        <taxon>Hexapoda</taxon>
        <taxon>Insecta</taxon>
        <taxon>Pterygota</taxon>
        <taxon>Neoptera</taxon>
        <taxon>Paraneoptera</taxon>
        <taxon>Thysanoptera</taxon>
        <taxon>Terebrantia</taxon>
        <taxon>Thripoidea</taxon>
        <taxon>Thripidae</taxon>
        <taxon>Frankliniella</taxon>
    </lineage>
</organism>
<accession>A0AAE1HHN5</accession>
<gene>
    <name evidence="7" type="ORF">KUF71_010088</name>
</gene>
<evidence type="ECO:0000256" key="4">
    <source>
        <dbReference type="RuleBase" id="RU000411"/>
    </source>
</evidence>
<feature type="domain" description="Serpin" evidence="6">
    <location>
        <begin position="85"/>
        <end position="446"/>
    </location>
</feature>
<dbReference type="SMART" id="SM00093">
    <property type="entry name" value="SERPIN"/>
    <property type="match status" value="1"/>
</dbReference>
<evidence type="ECO:0000313" key="8">
    <source>
        <dbReference type="Proteomes" id="UP001219518"/>
    </source>
</evidence>
<evidence type="ECO:0000256" key="1">
    <source>
        <dbReference type="ARBA" id="ARBA00009500"/>
    </source>
</evidence>
<dbReference type="PANTHER" id="PTHR11461">
    <property type="entry name" value="SERINE PROTEASE INHIBITOR, SERPIN"/>
    <property type="match status" value="1"/>
</dbReference>
<dbReference type="InterPro" id="IPR042185">
    <property type="entry name" value="Serpin_sf_2"/>
</dbReference>
<comment type="similarity">
    <text evidence="1 4">Belongs to the serpin family.</text>
</comment>
<name>A0AAE1HHN5_9NEOP</name>
<evidence type="ECO:0000313" key="7">
    <source>
        <dbReference type="EMBL" id="KAK3920851.1"/>
    </source>
</evidence>
<dbReference type="InterPro" id="IPR036186">
    <property type="entry name" value="Serpin_sf"/>
</dbReference>
<dbReference type="InterPro" id="IPR000215">
    <property type="entry name" value="Serpin_fam"/>
</dbReference>
<comment type="caution">
    <text evidence="7">The sequence shown here is derived from an EMBL/GenBank/DDBJ whole genome shotgun (WGS) entry which is preliminary data.</text>
</comment>
<protein>
    <submittedName>
        <fullName evidence="7">Leukocyte elastase inhibitor</fullName>
    </submittedName>
</protein>
<dbReference type="Proteomes" id="UP001219518">
    <property type="component" value="Unassembled WGS sequence"/>
</dbReference>
<keyword evidence="8" id="KW-1185">Reference proteome</keyword>
<keyword evidence="5" id="KW-0732">Signal</keyword>
<dbReference type="InterPro" id="IPR042178">
    <property type="entry name" value="Serpin_sf_1"/>
</dbReference>
<sequence>MTALRPVVCSGLVLLALVAGCWSQGQGQMVQPYSWADVVANKAPPGSRPRPIYYGGSIYDPSPSSAPDPVASKAEVAAAATRFSLDIAKGLLGSSEGNAVVSPLGVANMLSLLQQAADPLGPAAEQLERGLHLNKESSRLGLPSLLQNAVTKSKAKSVLENGNNLFLNAEWRLKDDFLRTAQNNYNMNVTTVDFKQPDAAVATINKWASDTTHGRIPALVNKRSLSPRTSLVLASAMYFRGVWLRKFDVGKSDQRVFSINASRNVTTFMMNQVADFRLGELADLKAQWLELPFDGDRFSMLLVLPSERHGLGAVLRSLEPRHILEMLTDSPARRAMVTIPRFHIGTNADLTPILKQLGMSALFGRDAKLRGASDSALSVSDVLHKAEMKVDEEGATASAASAVLVNTLSLLPFSEDMKFKADHPFLTIIVDRNTKVPLFLGRVTEPITDF</sequence>
<keyword evidence="3" id="KW-0722">Serine protease inhibitor</keyword>
<dbReference type="EMBL" id="JAHWGI010001023">
    <property type="protein sequence ID" value="KAK3920851.1"/>
    <property type="molecule type" value="Genomic_DNA"/>
</dbReference>
<evidence type="ECO:0000259" key="6">
    <source>
        <dbReference type="SMART" id="SM00093"/>
    </source>
</evidence>
<dbReference type="Gene3D" id="3.30.497.10">
    <property type="entry name" value="Antithrombin, subunit I, domain 2"/>
    <property type="match status" value="1"/>
</dbReference>